<dbReference type="AlphaFoldDB" id="A0A229RM38"/>
<comment type="caution">
    <text evidence="1">The sequence shown here is derived from an EMBL/GenBank/DDBJ whole genome shotgun (WGS) entry which is preliminary data.</text>
</comment>
<dbReference type="Proteomes" id="UP000215563">
    <property type="component" value="Unassembled WGS sequence"/>
</dbReference>
<name>A0A229RM38_AMYAL</name>
<proteinExistence type="predicted"/>
<reference evidence="1 2" key="1">
    <citation type="submission" date="2017-07" db="EMBL/GenBank/DDBJ databases">
        <title>Amycolatopsis alba DSM 44262 Genome sequencing and assembly.</title>
        <authorList>
            <person name="Kaur N."/>
            <person name="Mayilraj S."/>
        </authorList>
    </citation>
    <scope>NUCLEOTIDE SEQUENCE [LARGE SCALE GENOMIC DNA]</scope>
    <source>
        <strain evidence="1 2">DSM 44262</strain>
    </source>
</reference>
<accession>A0A229RM38</accession>
<protein>
    <submittedName>
        <fullName evidence="1">Uncharacterized protein</fullName>
    </submittedName>
</protein>
<dbReference type="EMBL" id="NMQU01000074">
    <property type="protein sequence ID" value="OXM47521.1"/>
    <property type="molecule type" value="Genomic_DNA"/>
</dbReference>
<keyword evidence="2" id="KW-1185">Reference proteome</keyword>
<evidence type="ECO:0000313" key="2">
    <source>
        <dbReference type="Proteomes" id="UP000215563"/>
    </source>
</evidence>
<gene>
    <name evidence="1" type="ORF">CFP75_23855</name>
</gene>
<evidence type="ECO:0000313" key="1">
    <source>
        <dbReference type="EMBL" id="OXM47521.1"/>
    </source>
</evidence>
<dbReference type="RefSeq" id="WP_020636220.1">
    <property type="nucleotide sequence ID" value="NZ_KB913032.1"/>
</dbReference>
<sequence length="207" mass="23019">MTTALTASQLRHLREQAARTSTPFVDPAQLARVQQFVTGRHAWAEAILGKRFALRGMTCRDLVLLDLAARAEPFPPEQPRTPPVDASQCAADIRRAAAATVWRQLAQALPVRVSVAYNYSGPRHLESYVSGAEHIIVREPLHAGRLHRDAGRSLCWTPSRARRLFFSHLDDPADRDRIPTCKACLRITYRLIGITPDGILLIEGSGR</sequence>
<dbReference type="OrthoDB" id="4319907at2"/>
<organism evidence="1 2">
    <name type="scientific">Amycolatopsis alba DSM 44262</name>
    <dbReference type="NCBI Taxonomy" id="1125972"/>
    <lineage>
        <taxon>Bacteria</taxon>
        <taxon>Bacillati</taxon>
        <taxon>Actinomycetota</taxon>
        <taxon>Actinomycetes</taxon>
        <taxon>Pseudonocardiales</taxon>
        <taxon>Pseudonocardiaceae</taxon>
        <taxon>Amycolatopsis</taxon>
    </lineage>
</organism>